<dbReference type="Pfam" id="PF20151">
    <property type="entry name" value="DUF6533"/>
    <property type="match status" value="1"/>
</dbReference>
<feature type="non-terminal residue" evidence="3">
    <location>
        <position position="160"/>
    </location>
</feature>
<evidence type="ECO:0000259" key="2">
    <source>
        <dbReference type="Pfam" id="PF20151"/>
    </source>
</evidence>
<evidence type="ECO:0000256" key="1">
    <source>
        <dbReference type="SAM" id="Phobius"/>
    </source>
</evidence>
<keyword evidence="1" id="KW-0472">Membrane</keyword>
<dbReference type="InterPro" id="IPR045340">
    <property type="entry name" value="DUF6533"/>
</dbReference>
<evidence type="ECO:0000313" key="4">
    <source>
        <dbReference type="Proteomes" id="UP000250043"/>
    </source>
</evidence>
<feature type="domain" description="DUF6533" evidence="2">
    <location>
        <begin position="1"/>
        <end position="33"/>
    </location>
</feature>
<name>A0A8E2AH22_9APHY</name>
<sequence>FYDQLSMLVQEVDFIWGRKPSSVTMLYHLNRWMIGIWAILQLIPSPTTLTFSAIVFTAIREYAVSGGNRWLAALVCLLSVVPAGTNGVSLSFHYCFASRRSQTLLHQYVNFGVTIATRLCVIAADVLILLVTWRKTYAIKQEADRYDIKTPLATTLLRDG</sequence>
<feature type="transmembrane region" description="Helical" evidence="1">
    <location>
        <begin position="108"/>
        <end position="131"/>
    </location>
</feature>
<keyword evidence="1" id="KW-1133">Transmembrane helix</keyword>
<accession>A0A8E2AH22</accession>
<evidence type="ECO:0000313" key="3">
    <source>
        <dbReference type="EMBL" id="OCH84348.1"/>
    </source>
</evidence>
<keyword evidence="4" id="KW-1185">Reference proteome</keyword>
<protein>
    <recommendedName>
        <fullName evidence="2">DUF6533 domain-containing protein</fullName>
    </recommendedName>
</protein>
<dbReference type="Proteomes" id="UP000250043">
    <property type="component" value="Unassembled WGS sequence"/>
</dbReference>
<dbReference type="EMBL" id="KV722685">
    <property type="protein sequence ID" value="OCH84348.1"/>
    <property type="molecule type" value="Genomic_DNA"/>
</dbReference>
<proteinExistence type="predicted"/>
<keyword evidence="1" id="KW-0812">Transmembrane</keyword>
<feature type="transmembrane region" description="Helical" evidence="1">
    <location>
        <begin position="34"/>
        <end position="58"/>
    </location>
</feature>
<dbReference type="AlphaFoldDB" id="A0A8E2AH22"/>
<organism evidence="3 4">
    <name type="scientific">Obba rivulosa</name>
    <dbReference type="NCBI Taxonomy" id="1052685"/>
    <lineage>
        <taxon>Eukaryota</taxon>
        <taxon>Fungi</taxon>
        <taxon>Dikarya</taxon>
        <taxon>Basidiomycota</taxon>
        <taxon>Agaricomycotina</taxon>
        <taxon>Agaricomycetes</taxon>
        <taxon>Polyporales</taxon>
        <taxon>Gelatoporiaceae</taxon>
        <taxon>Obba</taxon>
    </lineage>
</organism>
<reference evidence="3 4" key="1">
    <citation type="submission" date="2016-07" db="EMBL/GenBank/DDBJ databases">
        <title>Draft genome of the white-rot fungus Obba rivulosa 3A-2.</title>
        <authorList>
            <consortium name="DOE Joint Genome Institute"/>
            <person name="Miettinen O."/>
            <person name="Riley R."/>
            <person name="Acob R."/>
            <person name="Barry K."/>
            <person name="Cullen D."/>
            <person name="De Vries R."/>
            <person name="Hainaut M."/>
            <person name="Hatakka A."/>
            <person name="Henrissat B."/>
            <person name="Hilden K."/>
            <person name="Kuo R."/>
            <person name="Labutti K."/>
            <person name="Lipzen A."/>
            <person name="Makela M.R."/>
            <person name="Sandor L."/>
            <person name="Spatafora J.W."/>
            <person name="Grigoriev I.V."/>
            <person name="Hibbett D.S."/>
        </authorList>
    </citation>
    <scope>NUCLEOTIDE SEQUENCE [LARGE SCALE GENOMIC DNA]</scope>
    <source>
        <strain evidence="3 4">3A-2</strain>
    </source>
</reference>
<gene>
    <name evidence="3" type="ORF">OBBRIDRAFT_695061</name>
</gene>
<feature type="non-terminal residue" evidence="3">
    <location>
        <position position="1"/>
    </location>
</feature>
<dbReference type="OrthoDB" id="2804045at2759"/>
<feature type="transmembrane region" description="Helical" evidence="1">
    <location>
        <begin position="70"/>
        <end position="88"/>
    </location>
</feature>